<reference evidence="6" key="2">
    <citation type="submission" date="2025-09" db="UniProtKB">
        <authorList>
            <consortium name="Ensembl"/>
        </authorList>
    </citation>
    <scope>IDENTIFICATION</scope>
</reference>
<dbReference type="Proteomes" id="UP000265160">
    <property type="component" value="Unplaced"/>
</dbReference>
<feature type="domain" description="Ig-like" evidence="4">
    <location>
        <begin position="167"/>
        <end position="249"/>
    </location>
</feature>
<dbReference type="PROSITE" id="PS50835">
    <property type="entry name" value="IG_LIKE"/>
    <property type="match status" value="3"/>
</dbReference>
<feature type="domain" description="Fibronectin type-III" evidence="5">
    <location>
        <begin position="689"/>
        <end position="784"/>
    </location>
</feature>
<evidence type="ECO:0000313" key="6">
    <source>
        <dbReference type="Ensembl" id="ENSMZEP00005027486.1"/>
    </source>
</evidence>
<dbReference type="SMART" id="SM00409">
    <property type="entry name" value="IG"/>
    <property type="match status" value="5"/>
</dbReference>
<dbReference type="FunFam" id="2.60.40.10:FF:000029">
    <property type="entry name" value="Myomesin 1"/>
    <property type="match status" value="3"/>
</dbReference>
<dbReference type="SUPFAM" id="SSF48726">
    <property type="entry name" value="Immunoglobulin"/>
    <property type="match status" value="5"/>
</dbReference>
<dbReference type="Ensembl" id="ENSMZET00005028359.1">
    <property type="protein sequence ID" value="ENSMZEP00005027486.1"/>
    <property type="gene ID" value="ENSMZEG00005020484.1"/>
</dbReference>
<dbReference type="InterPro" id="IPR050964">
    <property type="entry name" value="Striated_Muscle_Regulatory"/>
</dbReference>
<dbReference type="InterPro" id="IPR013098">
    <property type="entry name" value="Ig_I-set"/>
</dbReference>
<dbReference type="FunFam" id="2.60.40.10:FF:000222">
    <property type="entry name" value="Myomesin 1"/>
    <property type="match status" value="1"/>
</dbReference>
<keyword evidence="2" id="KW-0514">Muscle protein</keyword>
<keyword evidence="7" id="KW-1185">Reference proteome</keyword>
<sequence length="1317" mass="146038">MASKVIPWYKKKHVSQVKTDYAYHHTKHVSKQHTERYDIDSLQVKGMMRKRVDLLEEIPKLPDFLVALRPHTVWEKTPVKLFCTVEGNPRPIVKWSVYLDPLSTPGKYKIENKYGVHSLIVSSDTAEYSAVATNQHGTATSKAKIIIHASKLDVSLLDRFPVSFGVEGNSIRLVCTMVVVPDLPNIPPIAQWYRDDKLLKPSKLVEMSVGGGAASLTLPHLAKDDEGLYTLRIFTKDGTAEHSAYLFVSDAAPSAPGAPGAPMSVKAYDINSDYVLVAWKPPNTVNEAPITGYFVDRCEAGTDTWVQCNDAPVKICKYPVHGLRVGHSYYFRVRAVNSSGISRPSRKSDKVTALDAAESERLQGTDEGKYDIVIKDDDLEGYVTIPGEPTDVHASEIFKSYVVLSWKPPSPRGRAPLWYVIEKVSGTGDWQRINTTVKLHSPRYPVFDLQDGQKYQFRVYSVNMYGSSEASAPSEPIQKVDEDGVPSAPGHVVATRNTKSSVFVQWEAPKHLKHLMGYYIDGRVVGAKEWFACNHKPFKHTRFVVHGLIPGETYVFRVQAVNLFGLSEESQESSPIAVEPALATPSSPFGITMLSSDGSSITVAWKSPKHCGGSKVNAYYIDKRDADTLVWKEVNLNAVTERMCTVENLKEGTFYEFRVTAGNMAGVGLPSAASVPMKCEAWTMEEPGPAYDLSFSEVRSHSLVILWRAPIYTGASAVTGYFVDMAKKGSSEFVTVNQEAVSHRYLQVTGLEEGESYVFRVRAVNAHGVGKPSQLSEPVCAKAIPGTKEIVAGVDEETGDVFLSLEACEICEMSKFVWSKNYKLISDCPRVAVTTKGRTSRLTFTNPDKDDLGKYSVIVTDTDGVSASHTLTEDALNTMLELSYAIRHPIVPLKHGLNYEVLEKGHVRFWLQAVKLSPSVSYRFIVNDKEVTSGEGQKISHDVATGIIQMTVDHFTRANEGTYTVQIHDGKAKTQSSLVLVGDVFKAALKEAEFQRKEHIRKQGPHFSEYLYFTVTEDCTVMLVCKVANVKKESTLHWYKDDEEIVPDTPPNVMSGSCALPLPLFSRKDHGVYKAVLSDDRGKDTSVFDISGKGASASELVLQCTPEGIRLQCYMNYYTEEMKTIWKHKENKIASSEKMRIGGTAEMAWMQICDPSDKEKGHYSMEISDGVKTHTRTLTSLDKVKTSILKSDFFFFCSDRGRVVGGLPDVVTIMEEKSLSLTCTVWGDRKSLPLSTPGSCLTVASLPASSLTKSPRDSGKYSINVRNKYGGEFVEITVSVYRHGEKIPEPKLGRPKQPPPRLTCLNTCLNSYESTDI</sequence>
<protein>
    <submittedName>
        <fullName evidence="6">Myomesin 2a</fullName>
    </submittedName>
</protein>
<accession>A0A3P9D075</accession>
<dbReference type="Pfam" id="PF07679">
    <property type="entry name" value="I-set"/>
    <property type="match status" value="2"/>
</dbReference>
<dbReference type="InterPro" id="IPR007110">
    <property type="entry name" value="Ig-like_dom"/>
</dbReference>
<dbReference type="InterPro" id="IPR036116">
    <property type="entry name" value="FN3_sf"/>
</dbReference>
<dbReference type="GO" id="GO:0031430">
    <property type="term" value="C:M band"/>
    <property type="evidence" value="ECO:0007669"/>
    <property type="project" value="TreeGrafter"/>
</dbReference>
<dbReference type="FunFam" id="2.60.40.10:FF:000670">
    <property type="entry name" value="Myomesin 2"/>
    <property type="match status" value="1"/>
</dbReference>
<dbReference type="STRING" id="106582.ENSMZEP00005027486"/>
<evidence type="ECO:0000259" key="4">
    <source>
        <dbReference type="PROSITE" id="PS50835"/>
    </source>
</evidence>
<dbReference type="PANTHER" id="PTHR13817:SF22">
    <property type="entry name" value="MYOMESIN-2"/>
    <property type="match status" value="1"/>
</dbReference>
<dbReference type="FunFam" id="2.60.40.10:FF:000197">
    <property type="entry name" value="Myomesin 1"/>
    <property type="match status" value="1"/>
</dbReference>
<feature type="domain" description="Ig-like" evidence="4">
    <location>
        <begin position="62"/>
        <end position="146"/>
    </location>
</feature>
<evidence type="ECO:0000259" key="5">
    <source>
        <dbReference type="PROSITE" id="PS50853"/>
    </source>
</evidence>
<feature type="domain" description="Fibronectin type-III" evidence="5">
    <location>
        <begin position="388"/>
        <end position="483"/>
    </location>
</feature>
<dbReference type="GO" id="GO:0045214">
    <property type="term" value="P:sarcomere organization"/>
    <property type="evidence" value="ECO:0007669"/>
    <property type="project" value="TreeGrafter"/>
</dbReference>
<dbReference type="PROSITE" id="PS50853">
    <property type="entry name" value="FN3"/>
    <property type="match status" value="5"/>
</dbReference>
<dbReference type="SUPFAM" id="SSF49265">
    <property type="entry name" value="Fibronectin type III"/>
    <property type="match status" value="3"/>
</dbReference>
<dbReference type="InterPro" id="IPR013783">
    <property type="entry name" value="Ig-like_fold"/>
</dbReference>
<dbReference type="GeneTree" id="ENSGT00940000157057"/>
<dbReference type="FunFam" id="2.60.40.10:FF:000134">
    <property type="entry name" value="Myomesin 1"/>
    <property type="match status" value="1"/>
</dbReference>
<dbReference type="InterPro" id="IPR003599">
    <property type="entry name" value="Ig_sub"/>
</dbReference>
<dbReference type="FunFam" id="2.60.40.10:FF:000069">
    <property type="entry name" value="Alpha-protein kinase 3"/>
    <property type="match status" value="1"/>
</dbReference>
<dbReference type="Pfam" id="PF00041">
    <property type="entry name" value="fn3"/>
    <property type="match status" value="5"/>
</dbReference>
<dbReference type="PANTHER" id="PTHR13817">
    <property type="entry name" value="TITIN"/>
    <property type="match status" value="1"/>
</dbReference>
<feature type="domain" description="Fibronectin type-III" evidence="5">
    <location>
        <begin position="584"/>
        <end position="686"/>
    </location>
</feature>
<evidence type="ECO:0000313" key="7">
    <source>
        <dbReference type="Proteomes" id="UP000265160"/>
    </source>
</evidence>
<dbReference type="PRINTS" id="PR00014">
    <property type="entry name" value="FNTYPEIII"/>
</dbReference>
<organism evidence="6 7">
    <name type="scientific">Maylandia zebra</name>
    <name type="common">zebra mbuna</name>
    <dbReference type="NCBI Taxonomy" id="106582"/>
    <lineage>
        <taxon>Eukaryota</taxon>
        <taxon>Metazoa</taxon>
        <taxon>Chordata</taxon>
        <taxon>Craniata</taxon>
        <taxon>Vertebrata</taxon>
        <taxon>Euteleostomi</taxon>
        <taxon>Actinopterygii</taxon>
        <taxon>Neopterygii</taxon>
        <taxon>Teleostei</taxon>
        <taxon>Neoteleostei</taxon>
        <taxon>Acanthomorphata</taxon>
        <taxon>Ovalentaria</taxon>
        <taxon>Cichlomorphae</taxon>
        <taxon>Cichliformes</taxon>
        <taxon>Cichlidae</taxon>
        <taxon>African cichlids</taxon>
        <taxon>Pseudocrenilabrinae</taxon>
        <taxon>Haplochromini</taxon>
        <taxon>Maylandia</taxon>
        <taxon>Maylandia zebra complex</taxon>
    </lineage>
</organism>
<dbReference type="GO" id="GO:0005198">
    <property type="term" value="F:structural molecule activity"/>
    <property type="evidence" value="ECO:0007669"/>
    <property type="project" value="UniProtKB-ARBA"/>
</dbReference>
<proteinExistence type="predicted"/>
<keyword evidence="1" id="KW-0677">Repeat</keyword>
<dbReference type="CDD" id="cd00063">
    <property type="entry name" value="FN3"/>
    <property type="match status" value="5"/>
</dbReference>
<dbReference type="FunFam" id="2.60.40.10:FF:000179">
    <property type="entry name" value="Myomesin 2"/>
    <property type="match status" value="1"/>
</dbReference>
<keyword evidence="3" id="KW-0393">Immunoglobulin domain</keyword>
<name>A0A3P9D075_9CICH</name>
<dbReference type="CDD" id="cd00096">
    <property type="entry name" value="Ig"/>
    <property type="match status" value="1"/>
</dbReference>
<feature type="domain" description="Fibronectin type-III" evidence="5">
    <location>
        <begin position="488"/>
        <end position="581"/>
    </location>
</feature>
<reference evidence="6" key="1">
    <citation type="submission" date="2025-08" db="UniProtKB">
        <authorList>
            <consortium name="Ensembl"/>
        </authorList>
    </citation>
    <scope>IDENTIFICATION</scope>
</reference>
<dbReference type="Gene3D" id="2.60.40.10">
    <property type="entry name" value="Immunoglobulins"/>
    <property type="match status" value="11"/>
</dbReference>
<evidence type="ECO:0000256" key="2">
    <source>
        <dbReference type="ARBA" id="ARBA00023179"/>
    </source>
</evidence>
<dbReference type="FunFam" id="2.60.40.10:FF:000192">
    <property type="entry name" value="Myomesin 1"/>
    <property type="match status" value="1"/>
</dbReference>
<evidence type="ECO:0000256" key="1">
    <source>
        <dbReference type="ARBA" id="ARBA00022737"/>
    </source>
</evidence>
<dbReference type="SMART" id="SM00060">
    <property type="entry name" value="FN3"/>
    <property type="match status" value="5"/>
</dbReference>
<dbReference type="InterPro" id="IPR036179">
    <property type="entry name" value="Ig-like_dom_sf"/>
</dbReference>
<feature type="domain" description="Fibronectin type-III" evidence="5">
    <location>
        <begin position="261"/>
        <end position="356"/>
    </location>
</feature>
<feature type="domain" description="Ig-like" evidence="4">
    <location>
        <begin position="1005"/>
        <end position="1091"/>
    </location>
</feature>
<dbReference type="InterPro" id="IPR003961">
    <property type="entry name" value="FN3_dom"/>
</dbReference>
<evidence type="ECO:0000256" key="3">
    <source>
        <dbReference type="ARBA" id="ARBA00023319"/>
    </source>
</evidence>